<dbReference type="EMBL" id="SOCE01000002">
    <property type="protein sequence ID" value="TDU83992.1"/>
    <property type="molecule type" value="Genomic_DNA"/>
</dbReference>
<proteinExistence type="predicted"/>
<comment type="caution">
    <text evidence="1">The sequence shown here is derived from an EMBL/GenBank/DDBJ whole genome shotgun (WGS) entry which is preliminary data.</text>
</comment>
<protein>
    <submittedName>
        <fullName evidence="1">Uncharacterized protein DUF4238</fullName>
    </submittedName>
</protein>
<gene>
    <name evidence="1" type="ORF">EV138_6457</name>
</gene>
<reference evidence="1 2" key="1">
    <citation type="submission" date="2019-03" db="EMBL/GenBank/DDBJ databases">
        <title>Genomic Encyclopedia of Type Strains, Phase III (KMG-III): the genomes of soil and plant-associated and newly described type strains.</title>
        <authorList>
            <person name="Whitman W."/>
        </authorList>
    </citation>
    <scope>NUCLEOTIDE SEQUENCE [LARGE SCALE GENOMIC DNA]</scope>
    <source>
        <strain evidence="1 2">VKM Ac-2575</strain>
    </source>
</reference>
<evidence type="ECO:0000313" key="1">
    <source>
        <dbReference type="EMBL" id="TDU83992.1"/>
    </source>
</evidence>
<dbReference type="RefSeq" id="WP_166678828.1">
    <property type="nucleotide sequence ID" value="NZ_SOCE01000002.1"/>
</dbReference>
<dbReference type="Proteomes" id="UP000295151">
    <property type="component" value="Unassembled WGS sequence"/>
</dbReference>
<sequence>MLESSQGAEGDDLARSVRRFLEVPESTAVAGQHVVSKVVLKHFEGEVQGVRQIGVFSVRHGSQRPIGIGNAGRVQDLLRIGSASAEKLWKVTEDEIGQAIADIRDQELLASPHSMSILRDAIALHFARSKSLVPFLECAEDRISLETIVIRHREQLTAFFVAEYGGLPTENQLISLAKDLTVDGRALVASDAWPRARVEQVFEMLKRNASHELILVRPDAGAGEFLIGDTPAVAYRHAVALGESRIGWNRADEIVMPFAPDLAICLAPKSAASALERLARVPPSRVDILNARQVGAAIDYVFHRPEAEFAGFIAENLLPAGDGRGGSA</sequence>
<dbReference type="Pfam" id="PF14022">
    <property type="entry name" value="DUF4238"/>
    <property type="match status" value="1"/>
</dbReference>
<dbReference type="AlphaFoldDB" id="A0A4R7SXA3"/>
<name>A0A4R7SXA3_9ACTN</name>
<dbReference type="InterPro" id="IPR025332">
    <property type="entry name" value="DUF4238"/>
</dbReference>
<accession>A0A4R7SXA3</accession>
<organism evidence="1 2">
    <name type="scientific">Kribbella voronezhensis</name>
    <dbReference type="NCBI Taxonomy" id="2512212"/>
    <lineage>
        <taxon>Bacteria</taxon>
        <taxon>Bacillati</taxon>
        <taxon>Actinomycetota</taxon>
        <taxon>Actinomycetes</taxon>
        <taxon>Propionibacteriales</taxon>
        <taxon>Kribbellaceae</taxon>
        <taxon>Kribbella</taxon>
    </lineage>
</organism>
<evidence type="ECO:0000313" key="2">
    <source>
        <dbReference type="Proteomes" id="UP000295151"/>
    </source>
</evidence>
<keyword evidence="2" id="KW-1185">Reference proteome</keyword>